<proteinExistence type="predicted"/>
<evidence type="ECO:0000313" key="3">
    <source>
        <dbReference type="Proteomes" id="UP000032534"/>
    </source>
</evidence>
<accession>A0A0D7WU88</accession>
<keyword evidence="3" id="KW-1185">Reference proteome</keyword>
<feature type="transmembrane region" description="Helical" evidence="1">
    <location>
        <begin position="12"/>
        <end position="30"/>
    </location>
</feature>
<keyword evidence="1" id="KW-0812">Transmembrane</keyword>
<sequence>MLLNLSRVNKNFVWSYLFLMWLLIPILILFKVDSYYISILFSLNIAQSFVIGATYILHISGILTYAKNEIMVQYLAFGGYLVGFIFIYAFLQREHFIYYWDFSAYWNTSIQFNNLLSTDFIAASKQIYASILRDDYSVFPTVFLALPLKFLGTSYMSFVLAIYTCFLYPSCLILFLLCIKIADQIQLNTKLNVFMIFILTFTFPIMIAPMLGGYLDSIGLIFICLSLAILFNNDFERLNLKAVLLLAACLVLLTFTRRWYGFWIVSFFGSISIAFLFKWILEKDFRFKQLWQVILNFFIIGASSALFLVIFFNEFIQRALSNNFKNAYSAYYFGDVISNLQNLFYHYGAFIFFIALIGFIGLLLISRTRYLSIFLVTNLFITYFLFTRIQSLASQHYYLLTVNILILFVCGVILILNYLSKIKYAKSAFLVILAYLVLCNFIVTFTNLNARPVTYFSSLFSDFKQTPRVRTDIPVLKQLTTYLKEISSEQHKVYVLSSSGILNDDILRQIEMPENNNALPFMNLTHHVDLRDGFPVSFFESDYVVIALPVQYHLGESGQKVIGILAEEVINGSLKNNYKPLNSYNLDNNVKAIVLKKTSEISNEKVELIRSQFKKIYPDNPDLF</sequence>
<gene>
    <name evidence="2" type="ORF">QD47_26585</name>
</gene>
<feature type="transmembrane region" description="Helical" evidence="1">
    <location>
        <begin position="428"/>
        <end position="448"/>
    </location>
</feature>
<feature type="transmembrane region" description="Helical" evidence="1">
    <location>
        <begin position="70"/>
        <end position="91"/>
    </location>
</feature>
<evidence type="ECO:0000256" key="1">
    <source>
        <dbReference type="SAM" id="Phobius"/>
    </source>
</evidence>
<feature type="transmembrane region" description="Helical" evidence="1">
    <location>
        <begin position="191"/>
        <end position="208"/>
    </location>
</feature>
<feature type="transmembrane region" description="Helical" evidence="1">
    <location>
        <begin position="293"/>
        <end position="312"/>
    </location>
</feature>
<feature type="transmembrane region" description="Helical" evidence="1">
    <location>
        <begin position="397"/>
        <end position="416"/>
    </location>
</feature>
<dbReference type="AlphaFoldDB" id="A0A0D7WU88"/>
<feature type="transmembrane region" description="Helical" evidence="1">
    <location>
        <begin position="36"/>
        <end position="58"/>
    </location>
</feature>
<dbReference type="RefSeq" id="WP_044648944.1">
    <property type="nucleotide sequence ID" value="NZ_JTHP01000091.1"/>
</dbReference>
<feature type="transmembrane region" description="Helical" evidence="1">
    <location>
        <begin position="238"/>
        <end position="256"/>
    </location>
</feature>
<reference evidence="2 3" key="1">
    <citation type="submission" date="2014-11" db="EMBL/GenBank/DDBJ databases">
        <title>Draft Genome Sequences of Paenibacillus polymyxa NRRL B-30509 and Paenibacillus terrae NRRL B-30644, Strains from a Poultry Environment that Produce Tridecaptin A and Paenicidins.</title>
        <authorList>
            <person name="van Belkum M.J."/>
            <person name="Lohans C.T."/>
            <person name="Vederas J.C."/>
        </authorList>
    </citation>
    <scope>NUCLEOTIDE SEQUENCE [LARGE SCALE GENOMIC DNA]</scope>
    <source>
        <strain evidence="2 3">NRRL B-30644</strain>
    </source>
</reference>
<keyword evidence="1" id="KW-0472">Membrane</keyword>
<keyword evidence="1" id="KW-1133">Transmembrane helix</keyword>
<feature type="transmembrane region" description="Helical" evidence="1">
    <location>
        <begin position="344"/>
        <end position="365"/>
    </location>
</feature>
<comment type="caution">
    <text evidence="2">The sequence shown here is derived from an EMBL/GenBank/DDBJ whole genome shotgun (WGS) entry which is preliminary data.</text>
</comment>
<evidence type="ECO:0000313" key="2">
    <source>
        <dbReference type="EMBL" id="KJD42736.1"/>
    </source>
</evidence>
<dbReference type="OrthoDB" id="1644898at2"/>
<feature type="transmembrane region" description="Helical" evidence="1">
    <location>
        <begin position="214"/>
        <end position="231"/>
    </location>
</feature>
<dbReference type="EMBL" id="JTHP01000091">
    <property type="protein sequence ID" value="KJD42736.1"/>
    <property type="molecule type" value="Genomic_DNA"/>
</dbReference>
<feature type="transmembrane region" description="Helical" evidence="1">
    <location>
        <begin position="372"/>
        <end position="391"/>
    </location>
</feature>
<feature type="transmembrane region" description="Helical" evidence="1">
    <location>
        <begin position="262"/>
        <end position="281"/>
    </location>
</feature>
<dbReference type="Proteomes" id="UP000032534">
    <property type="component" value="Unassembled WGS sequence"/>
</dbReference>
<name>A0A0D7WU88_9BACL</name>
<organism evidence="2 3">
    <name type="scientific">Paenibacillus terrae</name>
    <dbReference type="NCBI Taxonomy" id="159743"/>
    <lineage>
        <taxon>Bacteria</taxon>
        <taxon>Bacillati</taxon>
        <taxon>Bacillota</taxon>
        <taxon>Bacilli</taxon>
        <taxon>Bacillales</taxon>
        <taxon>Paenibacillaceae</taxon>
        <taxon>Paenibacillus</taxon>
    </lineage>
</organism>
<feature type="transmembrane region" description="Helical" evidence="1">
    <location>
        <begin position="155"/>
        <end position="179"/>
    </location>
</feature>
<dbReference type="PATRIC" id="fig|159743.3.peg.5909"/>
<protein>
    <submittedName>
        <fullName evidence="2">Uncharacterized protein</fullName>
    </submittedName>
</protein>